<dbReference type="GeneID" id="90544556"/>
<dbReference type="Pfam" id="PF05239">
    <property type="entry name" value="PRC"/>
    <property type="match status" value="2"/>
</dbReference>
<gene>
    <name evidence="2" type="ORF">DBY38_09130</name>
    <name evidence="3" type="ORF">SAMN04487885_101338</name>
</gene>
<reference evidence="2 5" key="2">
    <citation type="submission" date="2018-03" db="EMBL/GenBank/DDBJ databases">
        <title>The uncultured portion of the human microbiome is neutrally assembled.</title>
        <authorList>
            <person name="Jeraldo P."/>
            <person name="Boardman L."/>
            <person name="White B.A."/>
            <person name="Nelson H."/>
            <person name="Goldenfeld N."/>
            <person name="Chia N."/>
        </authorList>
    </citation>
    <scope>NUCLEOTIDE SEQUENCE [LARGE SCALE GENOMIC DNA]</scope>
    <source>
        <strain evidence="2">CIM:MAG 903</strain>
    </source>
</reference>
<sequence>MFRVKYFQYMNVYDNKGKYLGFIKDIAINYHKSRVIGFKLSSKGIFSKERYILSEDIIAMNEKVIVTKSIKDKFLCFSDIKSLDIIDSSGGIVGVLEDLIIDLGDYSIKGIVANPGILIKMMRGKEIILITETILGDYSIAYFGDRNKVKLVSLSTKELGEHNDEKTVD</sequence>
<dbReference type="Proteomes" id="UP000246114">
    <property type="component" value="Unassembled WGS sequence"/>
</dbReference>
<dbReference type="EMBL" id="FOOE01000001">
    <property type="protein sequence ID" value="SFF52001.1"/>
    <property type="molecule type" value="Genomic_DNA"/>
</dbReference>
<evidence type="ECO:0000313" key="5">
    <source>
        <dbReference type="Proteomes" id="UP000246114"/>
    </source>
</evidence>
<evidence type="ECO:0000313" key="4">
    <source>
        <dbReference type="Proteomes" id="UP000182135"/>
    </source>
</evidence>
<evidence type="ECO:0000259" key="1">
    <source>
        <dbReference type="Pfam" id="PF05239"/>
    </source>
</evidence>
<dbReference type="Gene3D" id="2.30.30.240">
    <property type="entry name" value="PRC-barrel domain"/>
    <property type="match status" value="2"/>
</dbReference>
<dbReference type="SUPFAM" id="SSF50346">
    <property type="entry name" value="PRC-barrel domain"/>
    <property type="match status" value="2"/>
</dbReference>
<accession>A0A1I2JH31</accession>
<name>A0A1I2JH31_9CLOT</name>
<keyword evidence="4" id="KW-1185">Reference proteome</keyword>
<dbReference type="Proteomes" id="UP000182135">
    <property type="component" value="Unassembled WGS sequence"/>
</dbReference>
<dbReference type="InterPro" id="IPR011033">
    <property type="entry name" value="PRC_barrel-like_sf"/>
</dbReference>
<proteinExistence type="predicted"/>
<evidence type="ECO:0000313" key="2">
    <source>
        <dbReference type="EMBL" id="PWL53026.1"/>
    </source>
</evidence>
<feature type="domain" description="PRC-barrel" evidence="1">
    <location>
        <begin position="2"/>
        <end position="72"/>
    </location>
</feature>
<dbReference type="STRING" id="1529.SAMN04487885_101338"/>
<reference evidence="3 4" key="1">
    <citation type="submission" date="2016-10" db="EMBL/GenBank/DDBJ databases">
        <authorList>
            <person name="de Groot N.N."/>
        </authorList>
    </citation>
    <scope>NUCLEOTIDE SEQUENCE [LARGE SCALE GENOMIC DNA]</scope>
    <source>
        <strain evidence="3 4">NLAE-zl-G419</strain>
    </source>
</reference>
<evidence type="ECO:0000313" key="3">
    <source>
        <dbReference type="EMBL" id="SFF52001.1"/>
    </source>
</evidence>
<organism evidence="3 4">
    <name type="scientific">Clostridium cadaveris</name>
    <dbReference type="NCBI Taxonomy" id="1529"/>
    <lineage>
        <taxon>Bacteria</taxon>
        <taxon>Bacillati</taxon>
        <taxon>Bacillota</taxon>
        <taxon>Clostridia</taxon>
        <taxon>Eubacteriales</taxon>
        <taxon>Clostridiaceae</taxon>
        <taxon>Clostridium</taxon>
    </lineage>
</organism>
<dbReference type="eggNOG" id="COG3881">
    <property type="taxonomic scope" value="Bacteria"/>
</dbReference>
<dbReference type="RefSeq" id="WP_027638210.1">
    <property type="nucleotide sequence ID" value="NZ_BAAACD010000019.1"/>
</dbReference>
<feature type="domain" description="PRC-barrel" evidence="1">
    <location>
        <begin position="77"/>
        <end position="119"/>
    </location>
</feature>
<dbReference type="InterPro" id="IPR027275">
    <property type="entry name" value="PRC-brl_dom"/>
</dbReference>
<dbReference type="AlphaFoldDB" id="A0A1I2JH31"/>
<protein>
    <submittedName>
        <fullName evidence="2">Photosystem reaction center subunit H</fullName>
    </submittedName>
</protein>
<dbReference type="EMBL" id="QAMZ01000043">
    <property type="protein sequence ID" value="PWL53026.1"/>
    <property type="molecule type" value="Genomic_DNA"/>
</dbReference>
<dbReference type="OrthoDB" id="1716342at2"/>